<feature type="transmembrane region" description="Helical" evidence="6">
    <location>
        <begin position="178"/>
        <end position="197"/>
    </location>
</feature>
<sequence>MVSDRPLYGLLLMLGFCIVAPAADAVAKLLGQTMPIGQLVFFRFAIQAVLLIPLVWVTARPWRMRGRVLRLTLLRTVMHVFGIGLMVAALQYLPLADAIAICFVMPFLLLVLGRLLLKEEVGRRRILAALAGFSGTLLVIQPSFTEVGWAALLPLGVALNFAFFILVTRQIAKETDPVGLQAVSGVFAVGLIGPALLLGPVLPLESLALISPNGTEWMLLLGIGLLGTLAHLLMTWSLRFAPAATLAPLQYLEIPVAAMIGLAVFGDWPDALALMGILVTVAAGLYVAITEKSTAAPAGRRAPAPPSQTAQPAE</sequence>
<dbReference type="AlphaFoldDB" id="A0AAE4B4H9"/>
<keyword evidence="9" id="KW-1185">Reference proteome</keyword>
<keyword evidence="5 6" id="KW-0472">Membrane</keyword>
<dbReference type="Pfam" id="PF00892">
    <property type="entry name" value="EamA"/>
    <property type="match status" value="2"/>
</dbReference>
<reference evidence="8" key="1">
    <citation type="submission" date="2022-07" db="EMBL/GenBank/DDBJ databases">
        <authorList>
            <person name="Otstavnykh N."/>
            <person name="Isaeva M."/>
            <person name="Bystritskaya E."/>
        </authorList>
    </citation>
    <scope>NUCLEOTIDE SEQUENCE</scope>
    <source>
        <strain evidence="8">KCTC 52189</strain>
    </source>
</reference>
<reference evidence="8" key="2">
    <citation type="submission" date="2023-02" db="EMBL/GenBank/DDBJ databases">
        <title>'Rhodoalgimonas zhirmunskyi' gen. nov., isolated from a red alga.</title>
        <authorList>
            <person name="Nedashkovskaya O.I."/>
            <person name="Otstavnykh N.Y."/>
            <person name="Bystritskaya E.P."/>
            <person name="Balabanova L.A."/>
            <person name="Isaeva M.P."/>
        </authorList>
    </citation>
    <scope>NUCLEOTIDE SEQUENCE</scope>
    <source>
        <strain evidence="8">KCTC 52189</strain>
    </source>
</reference>
<dbReference type="InterPro" id="IPR000620">
    <property type="entry name" value="EamA_dom"/>
</dbReference>
<evidence type="ECO:0000313" key="9">
    <source>
        <dbReference type="Proteomes" id="UP001226762"/>
    </source>
</evidence>
<comment type="similarity">
    <text evidence="2">Belongs to the drug/metabolite transporter (DMT) superfamily. 10 TMS drug/metabolite exporter (DME) (TC 2.A.7.3) family.</text>
</comment>
<dbReference type="InterPro" id="IPR037185">
    <property type="entry name" value="EmrE-like"/>
</dbReference>
<comment type="subcellular location">
    <subcellularLocation>
        <location evidence="1">Membrane</location>
        <topology evidence="1">Multi-pass membrane protein</topology>
    </subcellularLocation>
</comment>
<evidence type="ECO:0000256" key="6">
    <source>
        <dbReference type="SAM" id="Phobius"/>
    </source>
</evidence>
<feature type="domain" description="EamA" evidence="7">
    <location>
        <begin position="8"/>
        <end position="140"/>
    </location>
</feature>
<dbReference type="GO" id="GO:0016020">
    <property type="term" value="C:membrane"/>
    <property type="evidence" value="ECO:0007669"/>
    <property type="project" value="UniProtKB-SubCell"/>
</dbReference>
<dbReference type="EMBL" id="JANHAX010000004">
    <property type="protein sequence ID" value="MDQ2091068.1"/>
    <property type="molecule type" value="Genomic_DNA"/>
</dbReference>
<feature type="transmembrane region" description="Helical" evidence="6">
    <location>
        <begin position="217"/>
        <end position="234"/>
    </location>
</feature>
<feature type="transmembrane region" description="Helical" evidence="6">
    <location>
        <begin position="71"/>
        <end position="92"/>
    </location>
</feature>
<keyword evidence="4 6" id="KW-1133">Transmembrane helix</keyword>
<dbReference type="RefSeq" id="WP_306736356.1">
    <property type="nucleotide sequence ID" value="NZ_JANHAX010000004.1"/>
</dbReference>
<feature type="domain" description="EamA" evidence="7">
    <location>
        <begin position="149"/>
        <end position="283"/>
    </location>
</feature>
<evidence type="ECO:0000256" key="4">
    <source>
        <dbReference type="ARBA" id="ARBA00022989"/>
    </source>
</evidence>
<gene>
    <name evidence="8" type="ORF">NO357_14280</name>
</gene>
<proteinExistence type="inferred from homology"/>
<evidence type="ECO:0000256" key="5">
    <source>
        <dbReference type="ARBA" id="ARBA00023136"/>
    </source>
</evidence>
<feature type="transmembrane region" description="Helical" evidence="6">
    <location>
        <begin position="41"/>
        <end position="59"/>
    </location>
</feature>
<dbReference type="Proteomes" id="UP001226762">
    <property type="component" value="Unassembled WGS sequence"/>
</dbReference>
<accession>A0AAE4B4H9</accession>
<evidence type="ECO:0000259" key="7">
    <source>
        <dbReference type="Pfam" id="PF00892"/>
    </source>
</evidence>
<evidence type="ECO:0000256" key="2">
    <source>
        <dbReference type="ARBA" id="ARBA00009853"/>
    </source>
</evidence>
<evidence type="ECO:0000256" key="3">
    <source>
        <dbReference type="ARBA" id="ARBA00022692"/>
    </source>
</evidence>
<organism evidence="8 9">
    <name type="scientific">Marimonas arenosa</name>
    <dbReference type="NCBI Taxonomy" id="1795305"/>
    <lineage>
        <taxon>Bacteria</taxon>
        <taxon>Pseudomonadati</taxon>
        <taxon>Pseudomonadota</taxon>
        <taxon>Alphaproteobacteria</taxon>
        <taxon>Rhodobacterales</taxon>
        <taxon>Paracoccaceae</taxon>
        <taxon>Marimonas</taxon>
    </lineage>
</organism>
<feature type="transmembrane region" description="Helical" evidence="6">
    <location>
        <begin position="271"/>
        <end position="289"/>
    </location>
</feature>
<dbReference type="PANTHER" id="PTHR22911">
    <property type="entry name" value="ACYL-MALONYL CONDENSING ENZYME-RELATED"/>
    <property type="match status" value="1"/>
</dbReference>
<keyword evidence="3 6" id="KW-0812">Transmembrane</keyword>
<evidence type="ECO:0000256" key="1">
    <source>
        <dbReference type="ARBA" id="ARBA00004141"/>
    </source>
</evidence>
<evidence type="ECO:0000313" key="8">
    <source>
        <dbReference type="EMBL" id="MDQ2091068.1"/>
    </source>
</evidence>
<dbReference type="SUPFAM" id="SSF103481">
    <property type="entry name" value="Multidrug resistance efflux transporter EmrE"/>
    <property type="match status" value="2"/>
</dbReference>
<feature type="transmembrane region" description="Helical" evidence="6">
    <location>
        <begin position="124"/>
        <end position="141"/>
    </location>
</feature>
<feature type="transmembrane region" description="Helical" evidence="6">
    <location>
        <begin position="98"/>
        <end position="117"/>
    </location>
</feature>
<name>A0AAE4B4H9_9RHOB</name>
<feature type="transmembrane region" description="Helical" evidence="6">
    <location>
        <begin position="147"/>
        <end position="166"/>
    </location>
</feature>
<comment type="caution">
    <text evidence="8">The sequence shown here is derived from an EMBL/GenBank/DDBJ whole genome shotgun (WGS) entry which is preliminary data.</text>
</comment>
<dbReference type="PANTHER" id="PTHR22911:SF6">
    <property type="entry name" value="SOLUTE CARRIER FAMILY 35 MEMBER G1"/>
    <property type="match status" value="1"/>
</dbReference>
<protein>
    <submittedName>
        <fullName evidence="8">DMT family transporter</fullName>
    </submittedName>
</protein>
<feature type="transmembrane region" description="Helical" evidence="6">
    <location>
        <begin position="246"/>
        <end position="265"/>
    </location>
</feature>